<dbReference type="Gene3D" id="6.20.350.10">
    <property type="match status" value="1"/>
</dbReference>
<reference evidence="2" key="1">
    <citation type="submission" date="2020-04" db="EMBL/GenBank/DDBJ databases">
        <authorList>
            <person name="Chiriac C."/>
            <person name="Salcher M."/>
            <person name="Ghai R."/>
            <person name="Kavagutti S V."/>
        </authorList>
    </citation>
    <scope>NUCLEOTIDE SEQUENCE</scope>
</reference>
<gene>
    <name evidence="2" type="ORF">UFOVP37_54</name>
</gene>
<accession>A0A6J5KNE6</accession>
<sequence>MNREQIARVCHEVNRAYCEAMGDMSQPAWEDAPQWQRDSAMMGVNLHSDNNVGPQASHESWMAQKVAEGWVYGQVKDPEAKTHHCIVPFDMLPQAQQAKDFIFRAVVHALRPTAPIQGA</sequence>
<proteinExistence type="predicted"/>
<name>A0A6J5KNE6_9CAUD</name>
<dbReference type="Pfam" id="PF02026">
    <property type="entry name" value="RyR"/>
    <property type="match status" value="1"/>
</dbReference>
<feature type="domain" description="Ryanodine receptor Ryr" evidence="1">
    <location>
        <begin position="56"/>
        <end position="100"/>
    </location>
</feature>
<dbReference type="EMBL" id="LR796163">
    <property type="protein sequence ID" value="CAB4122756.1"/>
    <property type="molecule type" value="Genomic_DNA"/>
</dbReference>
<dbReference type="InterPro" id="IPR003032">
    <property type="entry name" value="Ryanodine_rcpt"/>
</dbReference>
<keyword evidence="2" id="KW-0675">Receptor</keyword>
<protein>
    <submittedName>
        <fullName evidence="2">Ryanodine receptor Ryr</fullName>
    </submittedName>
</protein>
<evidence type="ECO:0000313" key="2">
    <source>
        <dbReference type="EMBL" id="CAB4122756.1"/>
    </source>
</evidence>
<evidence type="ECO:0000259" key="1">
    <source>
        <dbReference type="Pfam" id="PF02026"/>
    </source>
</evidence>
<organism evidence="2">
    <name type="scientific">uncultured Caudovirales phage</name>
    <dbReference type="NCBI Taxonomy" id="2100421"/>
    <lineage>
        <taxon>Viruses</taxon>
        <taxon>Duplodnaviria</taxon>
        <taxon>Heunggongvirae</taxon>
        <taxon>Uroviricota</taxon>
        <taxon>Caudoviricetes</taxon>
        <taxon>Peduoviridae</taxon>
        <taxon>Maltschvirus</taxon>
        <taxon>Maltschvirus maltsch</taxon>
    </lineage>
</organism>